<feature type="region of interest" description="Disordered" evidence="2">
    <location>
        <begin position="251"/>
        <end position="270"/>
    </location>
</feature>
<evidence type="ECO:0000313" key="4">
    <source>
        <dbReference type="Proteomes" id="UP000037035"/>
    </source>
</evidence>
<dbReference type="Proteomes" id="UP000037035">
    <property type="component" value="Unassembled WGS sequence"/>
</dbReference>
<gene>
    <name evidence="3" type="ORF">VP01_76g3</name>
</gene>
<feature type="coiled-coil region" evidence="1">
    <location>
        <begin position="58"/>
        <end position="89"/>
    </location>
</feature>
<feature type="compositionally biased region" description="Polar residues" evidence="2">
    <location>
        <begin position="257"/>
        <end position="270"/>
    </location>
</feature>
<reference evidence="3 4" key="1">
    <citation type="submission" date="2015-08" db="EMBL/GenBank/DDBJ databases">
        <title>Next Generation Sequencing and Analysis of the Genome of Puccinia sorghi L Schw, the Causal Agent of Maize Common Rust.</title>
        <authorList>
            <person name="Rochi L."/>
            <person name="Burguener G."/>
            <person name="Darino M."/>
            <person name="Turjanski A."/>
            <person name="Kreff E."/>
            <person name="Dieguez M.J."/>
            <person name="Sacco F."/>
        </authorList>
    </citation>
    <scope>NUCLEOTIDE SEQUENCE [LARGE SCALE GENOMIC DNA]</scope>
    <source>
        <strain evidence="3 4">RO10H11247</strain>
    </source>
</reference>
<feature type="region of interest" description="Disordered" evidence="2">
    <location>
        <begin position="296"/>
        <end position="318"/>
    </location>
</feature>
<accession>A0A0L6UDN5</accession>
<keyword evidence="4" id="KW-1185">Reference proteome</keyword>
<name>A0A0L6UDN5_9BASI</name>
<comment type="caution">
    <text evidence="3">The sequence shown here is derived from an EMBL/GenBank/DDBJ whole genome shotgun (WGS) entry which is preliminary data.</text>
</comment>
<dbReference type="VEuPathDB" id="FungiDB:VP01_76g3"/>
<dbReference type="EMBL" id="LAVV01013161">
    <property type="protein sequence ID" value="KNZ45905.1"/>
    <property type="molecule type" value="Genomic_DNA"/>
</dbReference>
<evidence type="ECO:0000313" key="3">
    <source>
        <dbReference type="EMBL" id="KNZ45905.1"/>
    </source>
</evidence>
<protein>
    <submittedName>
        <fullName evidence="3">Uncharacterized protein</fullName>
    </submittedName>
</protein>
<proteinExistence type="predicted"/>
<evidence type="ECO:0000256" key="1">
    <source>
        <dbReference type="SAM" id="Coils"/>
    </source>
</evidence>
<evidence type="ECO:0000256" key="2">
    <source>
        <dbReference type="SAM" id="MobiDB-lite"/>
    </source>
</evidence>
<organism evidence="3 4">
    <name type="scientific">Puccinia sorghi</name>
    <dbReference type="NCBI Taxonomy" id="27349"/>
    <lineage>
        <taxon>Eukaryota</taxon>
        <taxon>Fungi</taxon>
        <taxon>Dikarya</taxon>
        <taxon>Basidiomycota</taxon>
        <taxon>Pucciniomycotina</taxon>
        <taxon>Pucciniomycetes</taxon>
        <taxon>Pucciniales</taxon>
        <taxon>Pucciniaceae</taxon>
        <taxon>Puccinia</taxon>
    </lineage>
</organism>
<sequence>MFWKFSCSLNSSPGLNWKAGYYSQPVSNQEHWHSQQQSKIEDTMELAVQKVSALVPKAKNLEITTLRNQANLEKLKQKLELVANNLSSNMSNFNALRQEVKIVQSMFSGNKAMITDLQSLAEELMVNEEILKLGNQKTWVEDIKLTLIKDQKEFEELQAQVAHLPRNIYQVGSFPHLTRFKDSLELDVFKQKMELIQRAMSSKLDNEVRLIGGIKYDQIYNHDVQQKHHHIPPPNNAMMIVFFDANQNPSDSKKSKSWAQNSFSSPLPRSNCTTNFPHESTLCNLYSHPVNHYSSPPMHTSSPSFRKGKYLNPGTSQDKSDCLRFVTEEDLDKLPKLNPEFSSFPLPSNAPYLITLDELDSFVSRKHTSTVFHSWDWLLSIVDGLVIGMQGQKMFLLDTLLQAFNLYTLNAILPSSSGPDSTRTSYLLSQLDKVITEQQDVFGEGGLQFVTLLLDKVNSQLSYAEASAAAAHPQIFIMLGINSGLIDGTPLHNPVASVYGPNL</sequence>
<keyword evidence="1" id="KW-0175">Coiled coil</keyword>
<dbReference type="AlphaFoldDB" id="A0A0L6UDN5"/>